<accession>C0R8W0</accession>
<geneLocation type="plasmid" evidence="1 2">
    <name>VS116_lp17</name>
</geneLocation>
<protein>
    <submittedName>
        <fullName evidence="1">Uncharacterized protein</fullName>
    </submittedName>
</protein>
<dbReference type="EMBL" id="CP001439">
    <property type="protein sequence ID" value="ACN52906.1"/>
    <property type="molecule type" value="Genomic_DNA"/>
</dbReference>
<reference evidence="1 2" key="1">
    <citation type="journal article" date="2012" name="J. Bacteriol.">
        <title>Whole-Genome Sequences of Borrelia bissettii, Borrelia valaisiana, and Borrelia spielmanii.</title>
        <authorList>
            <person name="Schutzer S.E."/>
            <person name="Fraser-Liggett C.M."/>
            <person name="Qiu W.G."/>
            <person name="Kraiczy P."/>
            <person name="Mongodin E.F."/>
            <person name="Dunn J.J."/>
            <person name="Luft B.J."/>
            <person name="Casjens S.R."/>
        </authorList>
    </citation>
    <scope>NUCLEOTIDE SEQUENCE [LARGE SCALE GENOMIC DNA]</scope>
    <source>
        <strain evidence="1 2">VS116</strain>
        <plasmid evidence="1">VS116_lp17</plasmid>
    </source>
</reference>
<dbReference type="HOGENOM" id="CLU_3305771_0_0_12"/>
<dbReference type="AlphaFoldDB" id="C0R8W0"/>
<gene>
    <name evidence="1" type="ORF">BVAVS116_D0005</name>
</gene>
<keyword evidence="2" id="KW-1185">Reference proteome</keyword>
<dbReference type="Proteomes" id="UP000006163">
    <property type="component" value="Plasmid VS116_lp17"/>
</dbReference>
<evidence type="ECO:0000313" key="2">
    <source>
        <dbReference type="Proteomes" id="UP000006163"/>
    </source>
</evidence>
<organism evidence="1 2">
    <name type="scientific">Borreliella valaisiana VS116</name>
    <dbReference type="NCBI Taxonomy" id="445987"/>
    <lineage>
        <taxon>Bacteria</taxon>
        <taxon>Pseudomonadati</taxon>
        <taxon>Spirochaetota</taxon>
        <taxon>Spirochaetia</taxon>
        <taxon>Spirochaetales</taxon>
        <taxon>Borreliaceae</taxon>
        <taxon>Borreliella</taxon>
    </lineage>
</organism>
<sequence>MIIIIRESSLKEGSNLNILIFKYFLIHFKTYLKHFLHFQ</sequence>
<name>C0R8W0_BORVA</name>
<keyword evidence="1" id="KW-0614">Plasmid</keyword>
<evidence type="ECO:0000313" key="1">
    <source>
        <dbReference type="EMBL" id="ACN52906.1"/>
    </source>
</evidence>
<proteinExistence type="predicted"/>